<name>A0A6J5NRX7_9CAUD</name>
<organism evidence="1">
    <name type="scientific">uncultured Caudovirales phage</name>
    <dbReference type="NCBI Taxonomy" id="2100421"/>
    <lineage>
        <taxon>Viruses</taxon>
        <taxon>Duplodnaviria</taxon>
        <taxon>Heunggongvirae</taxon>
        <taxon>Uroviricota</taxon>
        <taxon>Caudoviricetes</taxon>
        <taxon>Peduoviridae</taxon>
        <taxon>Maltschvirus</taxon>
        <taxon>Maltschvirus maltsch</taxon>
    </lineage>
</organism>
<sequence>MSLVPNSRPQIKRDALVALIKKAYPKETAKGLPDFLIVGHPAYYLNSMGAKEKNDRGIFDDALFLLTPNTFAAFNGNTDPSAFREGIATLQPGWYPVYQFSIHGGASSQYPAICQRKGPVIVRRDGTDYVKEGVSDRRGYCLGGGLWRGEFGINIHRGGRNGTSSLGCQTIPPAQWDAFYTLAKSEAVRLYDKKWNTVPVTYCLLPYQD</sequence>
<dbReference type="EMBL" id="LR796738">
    <property type="protein sequence ID" value="CAB4162540.1"/>
    <property type="molecule type" value="Genomic_DNA"/>
</dbReference>
<gene>
    <name evidence="1" type="ORF">UFOVP783_60</name>
</gene>
<protein>
    <submittedName>
        <fullName evidence="1">Uncharacterized protein</fullName>
    </submittedName>
</protein>
<reference evidence="1" key="1">
    <citation type="submission" date="2020-04" db="EMBL/GenBank/DDBJ databases">
        <authorList>
            <person name="Chiriac C."/>
            <person name="Salcher M."/>
            <person name="Ghai R."/>
            <person name="Kavagutti S V."/>
        </authorList>
    </citation>
    <scope>NUCLEOTIDE SEQUENCE</scope>
</reference>
<evidence type="ECO:0000313" key="1">
    <source>
        <dbReference type="EMBL" id="CAB4162540.1"/>
    </source>
</evidence>
<proteinExistence type="predicted"/>
<accession>A0A6J5NRX7</accession>